<comment type="caution">
    <text evidence="4">The sequence shown here is derived from an EMBL/GenBank/DDBJ whole genome shotgun (WGS) entry which is preliminary data.</text>
</comment>
<dbReference type="OrthoDB" id="9782872at2"/>
<dbReference type="Gene3D" id="3.20.20.370">
    <property type="entry name" value="Glycoside hydrolase/deacetylase"/>
    <property type="match status" value="1"/>
</dbReference>
<dbReference type="PROSITE" id="PS51677">
    <property type="entry name" value="NODB"/>
    <property type="match status" value="1"/>
</dbReference>
<keyword evidence="2" id="KW-0732">Signal</keyword>
<dbReference type="STRING" id="1123024.GCA_000423625_02327"/>
<evidence type="ECO:0000313" key="4">
    <source>
        <dbReference type="EMBL" id="GEL16912.1"/>
    </source>
</evidence>
<feature type="domain" description="NodB homology" evidence="3">
    <location>
        <begin position="74"/>
        <end position="321"/>
    </location>
</feature>
<gene>
    <name evidence="4" type="ORF">PA7_07490</name>
</gene>
<dbReference type="GO" id="GO:0005576">
    <property type="term" value="C:extracellular region"/>
    <property type="evidence" value="ECO:0007669"/>
    <property type="project" value="UniProtKB-SubCell"/>
</dbReference>
<evidence type="ECO:0000313" key="5">
    <source>
        <dbReference type="Proteomes" id="UP000321328"/>
    </source>
</evidence>
<sequence>MRGPTLFRDSWAGGHELVVLGWHNIESTCRYPAEPGSGTRSIARQLRALRALTSVVPLDPALATLRGGGRLPPRAVALTFDDGYRDNLALAMPLLRELGLPATFFLVPGFLGRRHEPWWEHLAWAFANATVRKAEFAGISLDVTDPAARRRSLTRVEPLLKSRDETGRRRAVAELVESMAPAGSCRCDELFMDWDEARIMARSGMSIGSHTMCHAVLAREDQAVQRRDLRESRALLEHALELPVASLAYPNGEPGDYDGTTLAAARAAGYAQAVTTHGVANRSTTEPFEIRRRVLAPGDNAAVVVAGLVRGVRRERARSVA</sequence>
<dbReference type="GO" id="GO:0005975">
    <property type="term" value="P:carbohydrate metabolic process"/>
    <property type="evidence" value="ECO:0007669"/>
    <property type="project" value="InterPro"/>
</dbReference>
<accession>A0A511CWI0</accession>
<dbReference type="PANTHER" id="PTHR34216">
    <property type="match status" value="1"/>
</dbReference>
<evidence type="ECO:0000259" key="3">
    <source>
        <dbReference type="PROSITE" id="PS51677"/>
    </source>
</evidence>
<dbReference type="InterPro" id="IPR051398">
    <property type="entry name" value="Polysacch_Deacetylase"/>
</dbReference>
<dbReference type="InterPro" id="IPR011330">
    <property type="entry name" value="Glyco_hydro/deAcase_b/a-brl"/>
</dbReference>
<dbReference type="PANTHER" id="PTHR34216:SF3">
    <property type="entry name" value="POLY-BETA-1,6-N-ACETYL-D-GLUCOSAMINE N-DEACETYLASE"/>
    <property type="match status" value="1"/>
</dbReference>
<dbReference type="InterPro" id="IPR002509">
    <property type="entry name" value="NODB_dom"/>
</dbReference>
<name>A0A511CWI0_9PSEU</name>
<dbReference type="EMBL" id="BJVI01000004">
    <property type="protein sequence ID" value="GEL16912.1"/>
    <property type="molecule type" value="Genomic_DNA"/>
</dbReference>
<reference evidence="4 5" key="1">
    <citation type="submission" date="2019-07" db="EMBL/GenBank/DDBJ databases">
        <title>Whole genome shotgun sequence of Pseudonocardia asaccharolytica NBRC 16224.</title>
        <authorList>
            <person name="Hosoyama A."/>
            <person name="Uohara A."/>
            <person name="Ohji S."/>
            <person name="Ichikawa N."/>
        </authorList>
    </citation>
    <scope>NUCLEOTIDE SEQUENCE [LARGE SCALE GENOMIC DNA]</scope>
    <source>
        <strain evidence="4 5">NBRC 16224</strain>
    </source>
</reference>
<protein>
    <recommendedName>
        <fullName evidence="3">NodB homology domain-containing protein</fullName>
    </recommendedName>
</protein>
<proteinExistence type="predicted"/>
<dbReference type="GO" id="GO:0016810">
    <property type="term" value="F:hydrolase activity, acting on carbon-nitrogen (but not peptide) bonds"/>
    <property type="evidence" value="ECO:0007669"/>
    <property type="project" value="InterPro"/>
</dbReference>
<dbReference type="CDD" id="cd10918">
    <property type="entry name" value="CE4_NodB_like_5s_6s"/>
    <property type="match status" value="1"/>
</dbReference>
<dbReference type="SUPFAM" id="SSF88713">
    <property type="entry name" value="Glycoside hydrolase/deacetylase"/>
    <property type="match status" value="1"/>
</dbReference>
<dbReference type="Proteomes" id="UP000321328">
    <property type="component" value="Unassembled WGS sequence"/>
</dbReference>
<organism evidence="4 5">
    <name type="scientific">Pseudonocardia asaccharolytica DSM 44247 = NBRC 16224</name>
    <dbReference type="NCBI Taxonomy" id="1123024"/>
    <lineage>
        <taxon>Bacteria</taxon>
        <taxon>Bacillati</taxon>
        <taxon>Actinomycetota</taxon>
        <taxon>Actinomycetes</taxon>
        <taxon>Pseudonocardiales</taxon>
        <taxon>Pseudonocardiaceae</taxon>
        <taxon>Pseudonocardia</taxon>
    </lineage>
</organism>
<comment type="subcellular location">
    <subcellularLocation>
        <location evidence="1">Secreted</location>
    </subcellularLocation>
</comment>
<keyword evidence="5" id="KW-1185">Reference proteome</keyword>
<dbReference type="AlphaFoldDB" id="A0A511CWI0"/>
<dbReference type="RefSeq" id="WP_161631694.1">
    <property type="nucleotide sequence ID" value="NZ_AUII01000008.1"/>
</dbReference>
<evidence type="ECO:0000256" key="2">
    <source>
        <dbReference type="ARBA" id="ARBA00022729"/>
    </source>
</evidence>
<dbReference type="Pfam" id="PF01522">
    <property type="entry name" value="Polysacc_deac_1"/>
    <property type="match status" value="1"/>
</dbReference>
<evidence type="ECO:0000256" key="1">
    <source>
        <dbReference type="ARBA" id="ARBA00004613"/>
    </source>
</evidence>